<dbReference type="Pfam" id="PF00571">
    <property type="entry name" value="CBS"/>
    <property type="match status" value="1"/>
</dbReference>
<name>A0A2H9TJW7_9FUNG</name>
<dbReference type="AlphaFoldDB" id="A0A2H9TJW7"/>
<organism evidence="3 4">
    <name type="scientific">Paramicrosporidium saccamoebae</name>
    <dbReference type="NCBI Taxonomy" id="1246581"/>
    <lineage>
        <taxon>Eukaryota</taxon>
        <taxon>Fungi</taxon>
        <taxon>Fungi incertae sedis</taxon>
        <taxon>Cryptomycota</taxon>
        <taxon>Cryptomycota incertae sedis</taxon>
        <taxon>Paramicrosporidium</taxon>
    </lineage>
</organism>
<dbReference type="InterPro" id="IPR046342">
    <property type="entry name" value="CBS_dom_sf"/>
</dbReference>
<reference evidence="3 4" key="1">
    <citation type="submission" date="2016-10" db="EMBL/GenBank/DDBJ databases">
        <title>The genome of Paramicrosporidium saccamoebae is the missing link in understanding Cryptomycota and Microsporidia evolution.</title>
        <authorList>
            <person name="Quandt C.A."/>
            <person name="Beaudet D."/>
            <person name="Corsaro D."/>
            <person name="Michel R."/>
            <person name="Corradi N."/>
            <person name="James T."/>
        </authorList>
    </citation>
    <scope>NUCLEOTIDE SEQUENCE [LARGE SCALE GENOMIC DNA]</scope>
    <source>
        <strain evidence="3 4">KSL3</strain>
    </source>
</reference>
<evidence type="ECO:0000259" key="2">
    <source>
        <dbReference type="PROSITE" id="PS51371"/>
    </source>
</evidence>
<dbReference type="InterPro" id="IPR000644">
    <property type="entry name" value="CBS_dom"/>
</dbReference>
<sequence length="271" mass="31040">MQLRRWLEEHRAEDVWRARRDAEVVFSVTEDVRVGACMEAYNRYGIRNLLVQQQDRISWLRLEDVLRWYFHNSIDAVCSLVEMKTSKTCGLEDSISRLLELWDDDWLDPIILMDDLVAGVITAADVLHYLYIYGYHLDCVMDLSATKLDWQSDPPLLPHNCRASECLQTLLAPTSSGVVGLVDRRGLLVGNVTLADFHSVQDELALPITVYLEDGTPPSLLTCSESLTCGDVLKKILQHQAHHVWRLDSYARPVGILHLHHIISFLKRHTL</sequence>
<keyword evidence="4" id="KW-1185">Reference proteome</keyword>
<evidence type="ECO:0000313" key="3">
    <source>
        <dbReference type="EMBL" id="PJF18035.1"/>
    </source>
</evidence>
<feature type="domain" description="CBS" evidence="2">
    <location>
        <begin position="215"/>
        <end position="271"/>
    </location>
</feature>
<dbReference type="Gene3D" id="3.10.580.10">
    <property type="entry name" value="CBS-domain"/>
    <property type="match status" value="1"/>
</dbReference>
<accession>A0A2H9TJW7</accession>
<dbReference type="Proteomes" id="UP000240830">
    <property type="component" value="Unassembled WGS sequence"/>
</dbReference>
<keyword evidence="1" id="KW-0129">CBS domain</keyword>
<gene>
    <name evidence="3" type="ORF">PSACC_02177</name>
</gene>
<dbReference type="SUPFAM" id="SSF54631">
    <property type="entry name" value="CBS-domain pair"/>
    <property type="match status" value="1"/>
</dbReference>
<dbReference type="PROSITE" id="PS51371">
    <property type="entry name" value="CBS"/>
    <property type="match status" value="1"/>
</dbReference>
<evidence type="ECO:0000313" key="4">
    <source>
        <dbReference type="Proteomes" id="UP000240830"/>
    </source>
</evidence>
<evidence type="ECO:0000256" key="1">
    <source>
        <dbReference type="PROSITE-ProRule" id="PRU00703"/>
    </source>
</evidence>
<protein>
    <recommendedName>
        <fullName evidence="2">CBS domain-containing protein</fullName>
    </recommendedName>
</protein>
<dbReference type="EMBL" id="MTSL01000149">
    <property type="protein sequence ID" value="PJF18035.1"/>
    <property type="molecule type" value="Genomic_DNA"/>
</dbReference>
<proteinExistence type="predicted"/>
<comment type="caution">
    <text evidence="3">The sequence shown here is derived from an EMBL/GenBank/DDBJ whole genome shotgun (WGS) entry which is preliminary data.</text>
</comment>